<dbReference type="AlphaFoldDB" id="B3RCH9"/>
<organism evidence="1 2">
    <name type="scientific">Cupriavidus taiwanensis (strain DSM 17343 / BCRC 17206 / CCUG 44338 / CIP 107171 / LMG 19424 / R1)</name>
    <name type="common">Ralstonia taiwanensis (strain LMG 19424)</name>
    <dbReference type="NCBI Taxonomy" id="977880"/>
    <lineage>
        <taxon>Bacteria</taxon>
        <taxon>Pseudomonadati</taxon>
        <taxon>Pseudomonadota</taxon>
        <taxon>Betaproteobacteria</taxon>
        <taxon>Burkholderiales</taxon>
        <taxon>Burkholderiaceae</taxon>
        <taxon>Cupriavidus</taxon>
    </lineage>
</organism>
<name>B3RCH9_CUPTR</name>
<reference evidence="1 2" key="1">
    <citation type="journal article" date="2008" name="Genome Res.">
        <title>Genome sequence of the beta-rhizobium Cupriavidus taiwanensis and comparative genomics of rhizobia.</title>
        <authorList>
            <person name="Amadou C."/>
            <person name="Pascal G."/>
            <person name="Mangenot S."/>
            <person name="Glew M."/>
            <person name="Bontemps C."/>
            <person name="Capela D."/>
            <person name="Carrere S."/>
            <person name="Cruveiller S."/>
            <person name="Dossat C."/>
            <person name="Lajus A."/>
            <person name="Marchetti M."/>
            <person name="Poinsot V."/>
            <person name="Rouy Z."/>
            <person name="Servin B."/>
            <person name="Saad M."/>
            <person name="Schenowitz C."/>
            <person name="Barbe V."/>
            <person name="Batut J."/>
            <person name="Medigue C."/>
            <person name="Masson-Boivin C."/>
        </authorList>
    </citation>
    <scope>NUCLEOTIDE SEQUENCE [LARGE SCALE GENOMIC DNA]</scope>
    <source>
        <strain evidence="2">DSM 17343 / BCRC 17206 / CCUG 44338 / CIP 107171 / LMG 19424 / R1</strain>
    </source>
</reference>
<proteinExistence type="predicted"/>
<dbReference type="HOGENOM" id="CLU_2600190_0_0_4"/>
<keyword evidence="2" id="KW-1185">Reference proteome</keyword>
<evidence type="ECO:0000313" key="1">
    <source>
        <dbReference type="EMBL" id="CAQ72604.1"/>
    </source>
</evidence>
<sequence>MRAIFRRRQLRAEAGIKLKRFEIAPWIDAAVMSVIEDELDAVAHVLHRNDADRWLDGCPDRPAAAPGATACLAQPCMIQ</sequence>
<accession>B3RCH9</accession>
<evidence type="ECO:0000313" key="2">
    <source>
        <dbReference type="Proteomes" id="UP000001692"/>
    </source>
</evidence>
<dbReference type="EMBL" id="CU633750">
    <property type="protein sequence ID" value="CAQ72604.1"/>
    <property type="molecule type" value="Genomic_DNA"/>
</dbReference>
<gene>
    <name evidence="1" type="ordered locus">RALTA_B2025</name>
</gene>
<dbReference type="KEGG" id="cti:RALTA_B2025"/>
<dbReference type="Proteomes" id="UP000001692">
    <property type="component" value="Chromosome 2"/>
</dbReference>
<protein>
    <submittedName>
        <fullName evidence="1">Uncharacterized protein</fullName>
    </submittedName>
</protein>